<dbReference type="GO" id="GO:0006952">
    <property type="term" value="P:defense response"/>
    <property type="evidence" value="ECO:0007669"/>
    <property type="project" value="UniProtKB-ARBA"/>
</dbReference>
<keyword evidence="12" id="KW-1185">Reference proteome</keyword>
<keyword evidence="5" id="KW-0732">Signal</keyword>
<evidence type="ECO:0000256" key="9">
    <source>
        <dbReference type="ARBA" id="ARBA00023180"/>
    </source>
</evidence>
<comment type="similarity">
    <text evidence="2">Belongs to the RLP family.</text>
</comment>
<sequence length="1132" mass="126123">MAVGFERVSLLKKLKVLKLKYNNVMGDSFVASLSHVLPLLKSLDLFSNKLSGPFPAEELSHLTNLEELDLSRNNLDGTPSIQDCKQLSSLKKLKSIRLYGNKFNKSIILCLSSLPFLRTLDLWGTMNDLEGSFPAKGIKLTHVLGVFGSKQAPTNPPGLWTLDFRAIDLESPKFSELAHMTNLEELDLSDNRFNDTPSIQDCRRLSRLKKLKSIALRFNDFNKSIILCLSELPSLDTLDLSEKLSGLKELETLDLSFCGLTSLTSDDRLEVMTTDGMAHQLPHLKVLLLSDNSFNGTQPMDALASFHNLEVLDLSRNYLVGSIPSTIQALSSLRAVSFAYNYYLNGSLLALCELKNLHELDLSDNAFDGNLPQCFDRLTSLKLLDISYNQFTGTLPPSLIANLTSLEYVDFSGNSFEGSFSFSLFANHKKLEAVQFLSNNNKFEVETEEPIGWVPRFQLKVLLLPSCNINRPNGRVFPKFLLHQRMLQLIDLSHNSLVGQFPYWLIENNTMLEGVNLRNNAVSGVMRMSQYRNASIMRWLDMSENDMNGTIPTDIQKFLPNIHHLNLSSNSLDGVIPPSIGDLRKIWSLDLSNNGISGEVPKGLFSNLSSLSTLKLSKNRLHGQVLSGNLSMGSIYELGLDNNCFTGKIGNWTVENGYMQSLDISNNLFTGTIPHWLSNMMEDDSEFIVSNNGFQGPFPCGTTSFSFLDISQNSFSGPIPSCLDFRVMKHLHLGSNGFTGSIPNVFRNLTSVLTLDIGNNSLSGKIPDFLGNLSDLRILILRQNNFIGSIPMQLCQLSNLSLIDLSSNSLSSSIPSCLQSITTAVYPAFELSRTSWYDILPSYAYQSVLNKQMGFNQYLLTVFETQDEVQFTTKALSLAYKGLSNITNLETLDLSENLLYETPSIQELSHLPNLEVLLLSDNGFNGTLPVEGSILDLMVGLDLSDNKLTGEIPNELGLLTAIRSLNLSHNQLSGPIPVNFSNLANMESLDLSSNNLSGEVPSELIKLTYLAVFNVSYNNLSGKLPETKAQFGTFTEASYEGNPLLCGPPLEKKCTATSDGIDPTEEGNDKWYDIDFLASFCGTLVVFMLGFAAVLYINPYWHRRWLEFLEECMYTCYYFLEDSVRYSSYTHK</sequence>
<dbReference type="PANTHER" id="PTHR48062">
    <property type="entry name" value="RECEPTOR-LIKE PROTEIN 14"/>
    <property type="match status" value="1"/>
</dbReference>
<dbReference type="FunFam" id="3.80.10.10:FF:001678">
    <property type="entry name" value="Calmodulin-binding receptor kinase CaMRLK"/>
    <property type="match status" value="1"/>
</dbReference>
<evidence type="ECO:0000256" key="4">
    <source>
        <dbReference type="ARBA" id="ARBA00022692"/>
    </source>
</evidence>
<evidence type="ECO:0000256" key="6">
    <source>
        <dbReference type="ARBA" id="ARBA00022737"/>
    </source>
</evidence>
<protein>
    <submittedName>
        <fullName evidence="11">Uncharacterized protein</fullName>
    </submittedName>
</protein>
<dbReference type="InterPro" id="IPR032675">
    <property type="entry name" value="LRR_dom_sf"/>
</dbReference>
<organism evidence="11 12">
    <name type="scientific">Centaurea solstitialis</name>
    <name type="common">yellow star-thistle</name>
    <dbReference type="NCBI Taxonomy" id="347529"/>
    <lineage>
        <taxon>Eukaryota</taxon>
        <taxon>Viridiplantae</taxon>
        <taxon>Streptophyta</taxon>
        <taxon>Embryophyta</taxon>
        <taxon>Tracheophyta</taxon>
        <taxon>Spermatophyta</taxon>
        <taxon>Magnoliopsida</taxon>
        <taxon>eudicotyledons</taxon>
        <taxon>Gunneridae</taxon>
        <taxon>Pentapetalae</taxon>
        <taxon>asterids</taxon>
        <taxon>campanulids</taxon>
        <taxon>Asterales</taxon>
        <taxon>Asteraceae</taxon>
        <taxon>Carduoideae</taxon>
        <taxon>Cardueae</taxon>
        <taxon>Centaureinae</taxon>
        <taxon>Centaurea</taxon>
    </lineage>
</organism>
<dbReference type="FunFam" id="3.80.10.10:FF:000095">
    <property type="entry name" value="LRR receptor-like serine/threonine-protein kinase GSO1"/>
    <property type="match status" value="2"/>
</dbReference>
<dbReference type="SUPFAM" id="SSF52058">
    <property type="entry name" value="L domain-like"/>
    <property type="match status" value="2"/>
</dbReference>
<feature type="transmembrane region" description="Helical" evidence="10">
    <location>
        <begin position="1076"/>
        <end position="1097"/>
    </location>
</feature>
<dbReference type="InterPro" id="IPR001611">
    <property type="entry name" value="Leu-rich_rpt"/>
</dbReference>
<evidence type="ECO:0000256" key="2">
    <source>
        <dbReference type="ARBA" id="ARBA00009592"/>
    </source>
</evidence>
<evidence type="ECO:0000256" key="5">
    <source>
        <dbReference type="ARBA" id="ARBA00022729"/>
    </source>
</evidence>
<dbReference type="Pfam" id="PF13855">
    <property type="entry name" value="LRR_8"/>
    <property type="match status" value="2"/>
</dbReference>
<dbReference type="Proteomes" id="UP001172457">
    <property type="component" value="Chromosome 2"/>
</dbReference>
<evidence type="ECO:0000256" key="8">
    <source>
        <dbReference type="ARBA" id="ARBA00023136"/>
    </source>
</evidence>
<comment type="subcellular location">
    <subcellularLocation>
        <location evidence="1">Membrane</location>
        <topology evidence="1">Single-pass membrane protein</topology>
    </subcellularLocation>
</comment>
<evidence type="ECO:0000256" key="1">
    <source>
        <dbReference type="ARBA" id="ARBA00004167"/>
    </source>
</evidence>
<dbReference type="SUPFAM" id="SSF52047">
    <property type="entry name" value="RNI-like"/>
    <property type="match status" value="1"/>
</dbReference>
<evidence type="ECO:0000313" key="12">
    <source>
        <dbReference type="Proteomes" id="UP001172457"/>
    </source>
</evidence>
<keyword evidence="4 10" id="KW-0812">Transmembrane</keyword>
<evidence type="ECO:0000256" key="3">
    <source>
        <dbReference type="ARBA" id="ARBA00022614"/>
    </source>
</evidence>
<reference evidence="11" key="1">
    <citation type="submission" date="2023-03" db="EMBL/GenBank/DDBJ databases">
        <title>Chromosome-scale reference genome and RAD-based genetic map of yellow starthistle (Centaurea solstitialis) reveal putative structural variation and QTLs associated with invader traits.</title>
        <authorList>
            <person name="Reatini B."/>
            <person name="Cang F.A."/>
            <person name="Jiang Q."/>
            <person name="Mckibben M.T.W."/>
            <person name="Barker M.S."/>
            <person name="Rieseberg L.H."/>
            <person name="Dlugosch K.M."/>
        </authorList>
    </citation>
    <scope>NUCLEOTIDE SEQUENCE</scope>
    <source>
        <strain evidence="11">CAN-66</strain>
        <tissue evidence="11">Leaf</tissue>
    </source>
</reference>
<dbReference type="PROSITE" id="PS51450">
    <property type="entry name" value="LRR"/>
    <property type="match status" value="4"/>
</dbReference>
<dbReference type="SMART" id="SM00365">
    <property type="entry name" value="LRR_SD22"/>
    <property type="match status" value="10"/>
</dbReference>
<proteinExistence type="inferred from homology"/>
<dbReference type="SMART" id="SM00369">
    <property type="entry name" value="LRR_TYP"/>
    <property type="match status" value="17"/>
</dbReference>
<dbReference type="GO" id="GO:0051707">
    <property type="term" value="P:response to other organism"/>
    <property type="evidence" value="ECO:0007669"/>
    <property type="project" value="UniProtKB-ARBA"/>
</dbReference>
<comment type="caution">
    <text evidence="11">The sequence shown here is derived from an EMBL/GenBank/DDBJ whole genome shotgun (WGS) entry which is preliminary data.</text>
</comment>
<dbReference type="AlphaFoldDB" id="A0AA38WS99"/>
<dbReference type="GO" id="GO:0005886">
    <property type="term" value="C:plasma membrane"/>
    <property type="evidence" value="ECO:0007669"/>
    <property type="project" value="UniProtKB-SubCell"/>
</dbReference>
<dbReference type="InterPro" id="IPR003591">
    <property type="entry name" value="Leu-rich_rpt_typical-subtyp"/>
</dbReference>
<keyword evidence="9" id="KW-0325">Glycoprotein</keyword>
<dbReference type="Pfam" id="PF13516">
    <property type="entry name" value="LRR_6"/>
    <property type="match status" value="1"/>
</dbReference>
<dbReference type="GO" id="GO:0012505">
    <property type="term" value="C:endomembrane system"/>
    <property type="evidence" value="ECO:0007669"/>
    <property type="project" value="UniProtKB-SubCell"/>
</dbReference>
<keyword evidence="3" id="KW-0433">Leucine-rich repeat</keyword>
<evidence type="ECO:0000313" key="11">
    <source>
        <dbReference type="EMBL" id="KAJ9560571.1"/>
    </source>
</evidence>
<keyword evidence="6" id="KW-0677">Repeat</keyword>
<dbReference type="FunFam" id="3.80.10.10:FF:000041">
    <property type="entry name" value="LRR receptor-like serine/threonine-protein kinase ERECTA"/>
    <property type="match status" value="1"/>
</dbReference>
<dbReference type="PANTHER" id="PTHR48062:SF21">
    <property type="entry name" value="RECEPTOR-LIKE PROTEIN 12"/>
    <property type="match status" value="1"/>
</dbReference>
<name>A0AA38WS99_9ASTR</name>
<dbReference type="InterPro" id="IPR051502">
    <property type="entry name" value="RLP_Defense_Trigger"/>
</dbReference>
<evidence type="ECO:0000256" key="10">
    <source>
        <dbReference type="SAM" id="Phobius"/>
    </source>
</evidence>
<keyword evidence="7 10" id="KW-1133">Transmembrane helix</keyword>
<evidence type="ECO:0000256" key="7">
    <source>
        <dbReference type="ARBA" id="ARBA00022989"/>
    </source>
</evidence>
<accession>A0AA38WS99</accession>
<keyword evidence="8 10" id="KW-0472">Membrane</keyword>
<dbReference type="Pfam" id="PF00560">
    <property type="entry name" value="LRR_1"/>
    <property type="match status" value="8"/>
</dbReference>
<gene>
    <name evidence="11" type="ORF">OSB04_005731</name>
</gene>
<dbReference type="Gene3D" id="3.80.10.10">
    <property type="entry name" value="Ribonuclease Inhibitor"/>
    <property type="match status" value="6"/>
</dbReference>
<dbReference type="EMBL" id="JARYMX010000002">
    <property type="protein sequence ID" value="KAJ9560571.1"/>
    <property type="molecule type" value="Genomic_DNA"/>
</dbReference>